<keyword evidence="1" id="KW-0255">Endonuclease</keyword>
<accession>A0ABS2QFT5</accession>
<sequence>MNTQAWLIRPKPHDRERMNEFLEEEIVAVGWPHIGDLTGLREHHLRELIQSAYKESNSALATLKMIVYRMKPGDYVLVPYKGTIYFGKITSDYKYAEEKDNDEWGYPHQRMVRWYNLVLERDELPENLKKSTRVVRTAADLTSHVHTIEELLNEETILPEMSFHAEEPMMYMSAPAQYREEHDEHEEDEMEFIQRAKKVLEMELDNPDPMVRLRAAEIVLNLKK</sequence>
<comment type="caution">
    <text evidence="1">The sequence shown here is derived from an EMBL/GenBank/DDBJ whole genome shotgun (WGS) entry which is preliminary data.</text>
</comment>
<name>A0ABS2QFT5_9BACI</name>
<reference evidence="1 2" key="1">
    <citation type="submission" date="2021-01" db="EMBL/GenBank/DDBJ databases">
        <title>Genomic Encyclopedia of Type Strains, Phase IV (KMG-IV): sequencing the most valuable type-strain genomes for metagenomic binning, comparative biology and taxonomic classification.</title>
        <authorList>
            <person name="Goeker M."/>
        </authorList>
    </citation>
    <scope>NUCLEOTIDE SEQUENCE [LARGE SCALE GENOMIC DNA]</scope>
    <source>
        <strain evidence="1 2">DSM 105482</strain>
    </source>
</reference>
<keyword evidence="1" id="KW-0540">Nuclease</keyword>
<protein>
    <submittedName>
        <fullName evidence="1">Mrr-cat superfamily restriction endonuclease</fullName>
    </submittedName>
</protein>
<gene>
    <name evidence="1" type="ORF">JOC77_001442</name>
</gene>
<dbReference type="RefSeq" id="WP_204540706.1">
    <property type="nucleotide sequence ID" value="NZ_JAFBFI010000005.1"/>
</dbReference>
<dbReference type="EMBL" id="JAFBFI010000005">
    <property type="protein sequence ID" value="MBM7692015.1"/>
    <property type="molecule type" value="Genomic_DNA"/>
</dbReference>
<dbReference type="GO" id="GO:0004519">
    <property type="term" value="F:endonuclease activity"/>
    <property type="evidence" value="ECO:0007669"/>
    <property type="project" value="UniProtKB-KW"/>
</dbReference>
<evidence type="ECO:0000313" key="1">
    <source>
        <dbReference type="EMBL" id="MBM7692015.1"/>
    </source>
</evidence>
<keyword evidence="2" id="KW-1185">Reference proteome</keyword>
<organism evidence="1 2">
    <name type="scientific">Peribacillus deserti</name>
    <dbReference type="NCBI Taxonomy" id="673318"/>
    <lineage>
        <taxon>Bacteria</taxon>
        <taxon>Bacillati</taxon>
        <taxon>Bacillota</taxon>
        <taxon>Bacilli</taxon>
        <taxon>Bacillales</taxon>
        <taxon>Bacillaceae</taxon>
        <taxon>Peribacillus</taxon>
    </lineage>
</organism>
<proteinExistence type="predicted"/>
<dbReference type="Proteomes" id="UP000823486">
    <property type="component" value="Unassembled WGS sequence"/>
</dbReference>
<evidence type="ECO:0000313" key="2">
    <source>
        <dbReference type="Proteomes" id="UP000823486"/>
    </source>
</evidence>
<keyword evidence="1" id="KW-0378">Hydrolase</keyword>